<evidence type="ECO:0000313" key="2">
    <source>
        <dbReference type="Proteomes" id="UP000789759"/>
    </source>
</evidence>
<accession>A0A9N9IGT3</accession>
<comment type="caution">
    <text evidence="1">The sequence shown here is derived from an EMBL/GenBank/DDBJ whole genome shotgun (WGS) entry which is preliminary data.</text>
</comment>
<sequence length="253" mass="29157">MPWGIILTEKLKPLVIEASIEPQALAGINYVTLSVIYCSNQTVSSDKKSSNNSSSYEEVSFVNSYDHSCNIEQQSKEKCDRAQESVYTLHDLSDYFPTSIQVKFLPSLTTSHLQLMVAAILPMVLNVKTKFVQNTYSDSIEDEESEVNELVVDLTYNTDLMIVQDIETYMKLNNAYIFTKEKLNNYQIVEIMLAKKLEYDQGDPDDSNEELSHILVLEELDRLKNFILFVEQQMNNNFDKNDLTLFHKYVLLM</sequence>
<reference evidence="1" key="1">
    <citation type="submission" date="2021-06" db="EMBL/GenBank/DDBJ databases">
        <authorList>
            <person name="Kallberg Y."/>
            <person name="Tangrot J."/>
            <person name="Rosling A."/>
        </authorList>
    </citation>
    <scope>NUCLEOTIDE SEQUENCE</scope>
    <source>
        <strain evidence="1">FL966</strain>
    </source>
</reference>
<proteinExistence type="predicted"/>
<protein>
    <submittedName>
        <fullName evidence="1">13224_t:CDS:1</fullName>
    </submittedName>
</protein>
<gene>
    <name evidence="1" type="ORF">CPELLU_LOCUS13686</name>
</gene>
<organism evidence="1 2">
    <name type="scientific">Cetraspora pellucida</name>
    <dbReference type="NCBI Taxonomy" id="1433469"/>
    <lineage>
        <taxon>Eukaryota</taxon>
        <taxon>Fungi</taxon>
        <taxon>Fungi incertae sedis</taxon>
        <taxon>Mucoromycota</taxon>
        <taxon>Glomeromycotina</taxon>
        <taxon>Glomeromycetes</taxon>
        <taxon>Diversisporales</taxon>
        <taxon>Gigasporaceae</taxon>
        <taxon>Cetraspora</taxon>
    </lineage>
</organism>
<keyword evidence="2" id="KW-1185">Reference proteome</keyword>
<feature type="non-terminal residue" evidence="1">
    <location>
        <position position="253"/>
    </location>
</feature>
<dbReference type="AlphaFoldDB" id="A0A9N9IGT3"/>
<dbReference type="Proteomes" id="UP000789759">
    <property type="component" value="Unassembled WGS sequence"/>
</dbReference>
<dbReference type="OrthoDB" id="2443841at2759"/>
<name>A0A9N9IGT3_9GLOM</name>
<dbReference type="EMBL" id="CAJVQA010014974">
    <property type="protein sequence ID" value="CAG8734238.1"/>
    <property type="molecule type" value="Genomic_DNA"/>
</dbReference>
<evidence type="ECO:0000313" key="1">
    <source>
        <dbReference type="EMBL" id="CAG8734238.1"/>
    </source>
</evidence>